<evidence type="ECO:0000313" key="2">
    <source>
        <dbReference type="EMBL" id="TCS96240.1"/>
    </source>
</evidence>
<evidence type="ECO:0000313" key="3">
    <source>
        <dbReference type="EMBL" id="TSE23585.1"/>
    </source>
</evidence>
<gene>
    <name evidence="2" type="ORF">EDC36_11229</name>
    <name evidence="3" type="ORF">Tigna_00279</name>
</gene>
<accession>A0A4R3LAP3</accession>
<dbReference type="RefSeq" id="WP_132963066.1">
    <property type="nucleotide sequence ID" value="NZ_DAIPFN010000002.1"/>
</dbReference>
<dbReference type="AlphaFoldDB" id="A0A4R3LAP3"/>
<name>A0A4R3LAP3_9BURK</name>
<reference evidence="2 4" key="1">
    <citation type="submission" date="2019-03" db="EMBL/GenBank/DDBJ databases">
        <title>Genomic Encyclopedia of Type Strains, Phase IV (KMG-IV): sequencing the most valuable type-strain genomes for metagenomic binning, comparative biology and taxonomic classification.</title>
        <authorList>
            <person name="Goeker M."/>
        </authorList>
    </citation>
    <scope>NUCLEOTIDE SEQUENCE [LARGE SCALE GENOMIC DNA]</scope>
    <source>
        <strain evidence="2 4">DSM 12034</strain>
    </source>
</reference>
<comment type="caution">
    <text evidence="2">The sequence shown here is derived from an EMBL/GenBank/DDBJ whole genome shotgun (WGS) entry which is preliminary data.</text>
</comment>
<dbReference type="EMBL" id="SMAH01000012">
    <property type="protein sequence ID" value="TCS96240.1"/>
    <property type="molecule type" value="Genomic_DNA"/>
</dbReference>
<feature type="chain" id="PRO_5020286079" description="Lipoprotein" evidence="1">
    <location>
        <begin position="20"/>
        <end position="82"/>
    </location>
</feature>
<dbReference type="Proteomes" id="UP000315577">
    <property type="component" value="Unassembled WGS sequence"/>
</dbReference>
<keyword evidence="1" id="KW-0732">Signal</keyword>
<evidence type="ECO:0000313" key="5">
    <source>
        <dbReference type="Proteomes" id="UP000315577"/>
    </source>
</evidence>
<sequence>MRRTLAILSMTAAAAWLLAACGERPQTASGSKADAAPYSGTTAPAYAAAQWPAGDRNAWAQQLRARAQYGQNEYSRPSGTHP</sequence>
<keyword evidence="5" id="KW-1185">Reference proteome</keyword>
<feature type="signal peptide" evidence="1">
    <location>
        <begin position="1"/>
        <end position="19"/>
    </location>
</feature>
<dbReference type="PROSITE" id="PS51257">
    <property type="entry name" value="PROKAR_LIPOPROTEIN"/>
    <property type="match status" value="1"/>
</dbReference>
<evidence type="ECO:0008006" key="6">
    <source>
        <dbReference type="Google" id="ProtNLM"/>
    </source>
</evidence>
<dbReference type="EMBL" id="VJNC01000002">
    <property type="protein sequence ID" value="TSE23585.1"/>
    <property type="molecule type" value="Genomic_DNA"/>
</dbReference>
<organism evidence="2 4">
    <name type="scientific">Tepidimonas ignava</name>
    <dbReference type="NCBI Taxonomy" id="114249"/>
    <lineage>
        <taxon>Bacteria</taxon>
        <taxon>Pseudomonadati</taxon>
        <taxon>Pseudomonadota</taxon>
        <taxon>Betaproteobacteria</taxon>
        <taxon>Burkholderiales</taxon>
        <taxon>Tepidimonas</taxon>
    </lineage>
</organism>
<dbReference type="Proteomes" id="UP000295536">
    <property type="component" value="Unassembled WGS sequence"/>
</dbReference>
<protein>
    <recommendedName>
        <fullName evidence="6">Lipoprotein</fullName>
    </recommendedName>
</protein>
<evidence type="ECO:0000256" key="1">
    <source>
        <dbReference type="SAM" id="SignalP"/>
    </source>
</evidence>
<proteinExistence type="predicted"/>
<evidence type="ECO:0000313" key="4">
    <source>
        <dbReference type="Proteomes" id="UP000295536"/>
    </source>
</evidence>
<reference evidence="3 5" key="2">
    <citation type="submission" date="2019-07" db="EMBL/GenBank/DDBJ databases">
        <title>Tepidimonas ignava SPS-1037 draft genome.</title>
        <authorList>
            <person name="Da Costa M.S."/>
            <person name="Froufe H.J.C."/>
            <person name="Egas C."/>
            <person name="Albuquerque L."/>
        </authorList>
    </citation>
    <scope>NUCLEOTIDE SEQUENCE [LARGE SCALE GENOMIC DNA]</scope>
    <source>
        <strain evidence="3 5">SPS-1037</strain>
    </source>
</reference>